<dbReference type="RefSeq" id="WP_186913893.1">
    <property type="nucleotide sequence ID" value="NZ_JACOFV010000019.1"/>
</dbReference>
<dbReference type="Pfam" id="PF06857">
    <property type="entry name" value="ACP"/>
    <property type="match status" value="1"/>
</dbReference>
<evidence type="ECO:0000256" key="1">
    <source>
        <dbReference type="ARBA" id="ARBA00004496"/>
    </source>
</evidence>
<dbReference type="EMBL" id="JACOFV010000019">
    <property type="protein sequence ID" value="MBC3863948.1"/>
    <property type="molecule type" value="Genomic_DNA"/>
</dbReference>
<feature type="modified residue" description="O-(phosphoribosyl dephospho-coenzyme A)serine" evidence="5">
    <location>
        <position position="27"/>
    </location>
</feature>
<dbReference type="InterPro" id="IPR023439">
    <property type="entry name" value="Mal_deCO2ase/Cit_lyase_ACP"/>
</dbReference>
<dbReference type="HAMAP" id="MF_00710">
    <property type="entry name" value="Malonate_deCO2ase_dsu"/>
    <property type="match status" value="1"/>
</dbReference>
<protein>
    <recommendedName>
        <fullName evidence="4">Malonate decarboxylase acyl carrier protein</fullName>
    </recommendedName>
</protein>
<evidence type="ECO:0000256" key="3">
    <source>
        <dbReference type="ARBA" id="ARBA00022553"/>
    </source>
</evidence>
<gene>
    <name evidence="6" type="ORF">H8K32_17715</name>
</gene>
<proteinExistence type="inferred from homology"/>
<dbReference type="GO" id="GO:0005737">
    <property type="term" value="C:cytoplasm"/>
    <property type="evidence" value="ECO:0007669"/>
    <property type="project" value="UniProtKB-SubCell"/>
</dbReference>
<keyword evidence="2" id="KW-0963">Cytoplasm</keyword>
<organism evidence="6 7">
    <name type="scientific">Undibacterium jejuense</name>
    <dbReference type="NCBI Taxonomy" id="1344949"/>
    <lineage>
        <taxon>Bacteria</taxon>
        <taxon>Pseudomonadati</taxon>
        <taxon>Pseudomonadota</taxon>
        <taxon>Betaproteobacteria</taxon>
        <taxon>Burkholderiales</taxon>
        <taxon>Oxalobacteraceae</taxon>
        <taxon>Undibacterium</taxon>
    </lineage>
</organism>
<keyword evidence="3 5" id="KW-0597">Phosphoprotein</keyword>
<comment type="PTM">
    <text evidence="5">Covalently binds the prosthetic group of malonate decarboxylase.</text>
</comment>
<evidence type="ECO:0000313" key="6">
    <source>
        <dbReference type="EMBL" id="MBC3863948.1"/>
    </source>
</evidence>
<reference evidence="6" key="1">
    <citation type="submission" date="2020-08" db="EMBL/GenBank/DDBJ databases">
        <title>Novel species isolated from subtropical streams in China.</title>
        <authorList>
            <person name="Lu H."/>
        </authorList>
    </citation>
    <scope>NUCLEOTIDE SEQUENCE</scope>
    <source>
        <strain evidence="6">KACC 12607</strain>
    </source>
</reference>
<evidence type="ECO:0000256" key="5">
    <source>
        <dbReference type="PIRSR" id="PIRSR609662-50"/>
    </source>
</evidence>
<dbReference type="NCBIfam" id="TIGR03130">
    <property type="entry name" value="malonate_delta"/>
    <property type="match status" value="1"/>
</dbReference>
<dbReference type="InterPro" id="IPR009662">
    <property type="entry name" value="Malonate_deCO2ase_dsu"/>
</dbReference>
<keyword evidence="7" id="KW-1185">Reference proteome</keyword>
<comment type="subcellular location">
    <subcellularLocation>
        <location evidence="1">Cytoplasm</location>
    </subcellularLocation>
</comment>
<evidence type="ECO:0000313" key="7">
    <source>
        <dbReference type="Proteomes" id="UP000634011"/>
    </source>
</evidence>
<sequence length="108" mass="11706">METLVFRFENGTRKLDSAAQLVGVVSSGNLEVLVNQTDLQSACEIEVNTAAIGFAAIWEAVMKDFHARWQLADVRIAINDMGATPAVVSLRLDQAIESSLEASLEAKK</sequence>
<comment type="caution">
    <text evidence="6">The sequence shown here is derived from an EMBL/GenBank/DDBJ whole genome shotgun (WGS) entry which is preliminary data.</text>
</comment>
<name>A0A923HSJ7_9BURK</name>
<evidence type="ECO:0000256" key="2">
    <source>
        <dbReference type="ARBA" id="ARBA00022490"/>
    </source>
</evidence>
<dbReference type="AlphaFoldDB" id="A0A923HSJ7"/>
<evidence type="ECO:0000256" key="4">
    <source>
        <dbReference type="NCBIfam" id="TIGR03130"/>
    </source>
</evidence>
<accession>A0A923HSJ7</accession>
<dbReference type="Proteomes" id="UP000634011">
    <property type="component" value="Unassembled WGS sequence"/>
</dbReference>